<feature type="transmembrane region" description="Helical" evidence="8">
    <location>
        <begin position="164"/>
        <end position="183"/>
    </location>
</feature>
<sequence>NLKCFPGLGDLAYFYISAVFLWNGLVSATLFLYGYVLSDSVVGGLLSVSCFFFNHGECTRVQWTPPLRESFAYPLFLCEMLTVTLTLRYQEKQWKNVLAIAVISGCFILAWQFAQFALLTQTLAVLGVYLVGQISKSTFQRILLGQMAGLILGYSLLFGNQMLLASFYPTALITCFIICMLEPQFNRLKWSVVRWVSQLVVLGVGSVGLKALSSALLRVKDDAHIWNILRSKFSNYRDFHTMLYTCAVEFDFMEKETPLRLAKTLVLPMAFLVIVVVTVQVAYNILQLCAFTIMAVLIMRLKLFFTPQLCLIVSLLSSRKFFGFIHSIKLHYAGTAIILCLMSIQGIQNIQHQRSILGEYSNPSLEELIEWVNSTTSQDAVFAGPMPTMANLMLSSRRPIINHPHYEDAGLRERTQKVYTIYSRKSPDETYHQLKKLGAQFVVLDTKWCFGKSREGCGMGDVWDVEDPVNRNQEMVCQRLLRKPLPFKQVFRNNEYAVLKL</sequence>
<gene>
    <name evidence="10" type="primary">LOC106473967</name>
</gene>
<feature type="transmembrane region" description="Helical" evidence="8">
    <location>
        <begin position="96"/>
        <end position="118"/>
    </location>
</feature>
<name>A0ABM1BWN9_LIMPO</name>
<feature type="non-terminal residue" evidence="10">
    <location>
        <position position="1"/>
    </location>
</feature>
<evidence type="ECO:0000256" key="1">
    <source>
        <dbReference type="ARBA" id="ARBA00004141"/>
    </source>
</evidence>
<keyword evidence="9" id="KW-1185">Reference proteome</keyword>
<dbReference type="PANTHER" id="PTHR31488">
    <property type="entry name" value="DPY-19-LIKE 1, LIKE (H. SAPIENS)"/>
    <property type="match status" value="1"/>
</dbReference>
<protein>
    <submittedName>
        <fullName evidence="10">Probable C-mannosyltransferase DPY19L1</fullName>
    </submittedName>
</protein>
<feature type="transmembrane region" description="Helical" evidence="8">
    <location>
        <begin position="195"/>
        <end position="217"/>
    </location>
</feature>
<comment type="similarity">
    <text evidence="2">Belongs to the dpy-19 family.</text>
</comment>
<evidence type="ECO:0000256" key="5">
    <source>
        <dbReference type="ARBA" id="ARBA00022692"/>
    </source>
</evidence>
<keyword evidence="5 8" id="KW-0812">Transmembrane</keyword>
<evidence type="ECO:0000256" key="7">
    <source>
        <dbReference type="ARBA" id="ARBA00023136"/>
    </source>
</evidence>
<keyword evidence="6 8" id="KW-1133">Transmembrane helix</keyword>
<comment type="subcellular location">
    <subcellularLocation>
        <location evidence="1">Membrane</location>
        <topology evidence="1">Multi-pass membrane protein</topology>
    </subcellularLocation>
</comment>
<proteinExistence type="inferred from homology"/>
<dbReference type="RefSeq" id="XP_013790110.2">
    <property type="nucleotide sequence ID" value="XM_013934656.2"/>
</dbReference>
<reference evidence="10" key="1">
    <citation type="submission" date="2025-08" db="UniProtKB">
        <authorList>
            <consortium name="RefSeq"/>
        </authorList>
    </citation>
    <scope>IDENTIFICATION</scope>
    <source>
        <tissue evidence="10">Muscle</tissue>
    </source>
</reference>
<evidence type="ECO:0000256" key="3">
    <source>
        <dbReference type="ARBA" id="ARBA00022676"/>
    </source>
</evidence>
<dbReference type="Pfam" id="PF10034">
    <property type="entry name" value="Dpy19"/>
    <property type="match status" value="1"/>
</dbReference>
<dbReference type="PANTHER" id="PTHR31488:SF1">
    <property type="entry name" value="C-MANNOSYLTRANSFERASE DPY19L1"/>
    <property type="match status" value="1"/>
</dbReference>
<evidence type="ECO:0000313" key="10">
    <source>
        <dbReference type="RefSeq" id="XP_013790110.2"/>
    </source>
</evidence>
<accession>A0ABM1BWN9</accession>
<dbReference type="GeneID" id="106473967"/>
<feature type="transmembrane region" description="Helical" evidence="8">
    <location>
        <begin position="328"/>
        <end position="347"/>
    </location>
</feature>
<feature type="transmembrane region" description="Helical" evidence="8">
    <location>
        <begin position="292"/>
        <end position="316"/>
    </location>
</feature>
<evidence type="ECO:0000256" key="4">
    <source>
        <dbReference type="ARBA" id="ARBA00022679"/>
    </source>
</evidence>
<evidence type="ECO:0000256" key="6">
    <source>
        <dbReference type="ARBA" id="ARBA00022989"/>
    </source>
</evidence>
<feature type="transmembrane region" description="Helical" evidence="8">
    <location>
        <begin position="12"/>
        <end position="36"/>
    </location>
</feature>
<keyword evidence="4" id="KW-0808">Transferase</keyword>
<feature type="transmembrane region" description="Helical" evidence="8">
    <location>
        <begin position="265"/>
        <end position="286"/>
    </location>
</feature>
<evidence type="ECO:0000256" key="2">
    <source>
        <dbReference type="ARBA" id="ARBA00008744"/>
    </source>
</evidence>
<keyword evidence="7 8" id="KW-0472">Membrane</keyword>
<dbReference type="InterPro" id="IPR018732">
    <property type="entry name" value="Dpy-19/Dpy-19-like"/>
</dbReference>
<feature type="transmembrane region" description="Helical" evidence="8">
    <location>
        <begin position="138"/>
        <end position="157"/>
    </location>
</feature>
<keyword evidence="3" id="KW-0328">Glycosyltransferase</keyword>
<evidence type="ECO:0000313" key="9">
    <source>
        <dbReference type="Proteomes" id="UP000694941"/>
    </source>
</evidence>
<organism evidence="9 10">
    <name type="scientific">Limulus polyphemus</name>
    <name type="common">Atlantic horseshoe crab</name>
    <dbReference type="NCBI Taxonomy" id="6850"/>
    <lineage>
        <taxon>Eukaryota</taxon>
        <taxon>Metazoa</taxon>
        <taxon>Ecdysozoa</taxon>
        <taxon>Arthropoda</taxon>
        <taxon>Chelicerata</taxon>
        <taxon>Merostomata</taxon>
        <taxon>Xiphosura</taxon>
        <taxon>Limulidae</taxon>
        <taxon>Limulus</taxon>
    </lineage>
</organism>
<evidence type="ECO:0000256" key="8">
    <source>
        <dbReference type="SAM" id="Phobius"/>
    </source>
</evidence>
<dbReference type="Proteomes" id="UP000694941">
    <property type="component" value="Unplaced"/>
</dbReference>